<comment type="caution">
    <text evidence="4">The sequence shown here is derived from an EMBL/GenBank/DDBJ whole genome shotgun (WGS) entry which is preliminary data.</text>
</comment>
<organism evidence="4 5">
    <name type="scientific">Blautia faecicola</name>
    <dbReference type="NCBI Taxonomy" id="2509240"/>
    <lineage>
        <taxon>Bacteria</taxon>
        <taxon>Bacillati</taxon>
        <taxon>Bacillota</taxon>
        <taxon>Clostridia</taxon>
        <taxon>Lachnospirales</taxon>
        <taxon>Lachnospiraceae</taxon>
        <taxon>Blautia</taxon>
    </lineage>
</organism>
<evidence type="ECO:0000256" key="2">
    <source>
        <dbReference type="SAM" id="MobiDB-lite"/>
    </source>
</evidence>
<gene>
    <name evidence="4" type="ORF">ETP43_00715</name>
</gene>
<evidence type="ECO:0000256" key="3">
    <source>
        <dbReference type="SAM" id="Phobius"/>
    </source>
</evidence>
<keyword evidence="5" id="KW-1185">Reference proteome</keyword>
<feature type="coiled-coil region" evidence="1">
    <location>
        <begin position="576"/>
        <end position="627"/>
    </location>
</feature>
<keyword evidence="3" id="KW-0472">Membrane</keyword>
<evidence type="ECO:0000313" key="4">
    <source>
        <dbReference type="EMBL" id="RXS73918.1"/>
    </source>
</evidence>
<keyword evidence="1" id="KW-0175">Coiled coil</keyword>
<protein>
    <recommendedName>
        <fullName evidence="6">GLUG domain-containing protein</fullName>
    </recommendedName>
</protein>
<evidence type="ECO:0000256" key="1">
    <source>
        <dbReference type="SAM" id="Coils"/>
    </source>
</evidence>
<keyword evidence="3" id="KW-1133">Transmembrane helix</keyword>
<dbReference type="EMBL" id="SDKC01000001">
    <property type="protein sequence ID" value="RXS73918.1"/>
    <property type="molecule type" value="Genomic_DNA"/>
</dbReference>
<proteinExistence type="predicted"/>
<evidence type="ECO:0008006" key="6">
    <source>
        <dbReference type="Google" id="ProtNLM"/>
    </source>
</evidence>
<accession>A0A4Q1REJ1</accession>
<evidence type="ECO:0000313" key="5">
    <source>
        <dbReference type="Proteomes" id="UP000290106"/>
    </source>
</evidence>
<dbReference type="OrthoDB" id="2031765at2"/>
<dbReference type="RefSeq" id="WP_129256782.1">
    <property type="nucleotide sequence ID" value="NZ_SDKC01000001.1"/>
</dbReference>
<dbReference type="Proteomes" id="UP000290106">
    <property type="component" value="Unassembled WGS sequence"/>
</dbReference>
<reference evidence="4 5" key="1">
    <citation type="submission" date="2019-01" db="EMBL/GenBank/DDBJ databases">
        <title>Blautia sp. nov. KGMB01111 isolated human feces.</title>
        <authorList>
            <person name="Park J.-E."/>
            <person name="Kim J.-S."/>
            <person name="Park S.-H."/>
        </authorList>
    </citation>
    <scope>NUCLEOTIDE SEQUENCE [LARGE SCALE GENOMIC DNA]</scope>
    <source>
        <strain evidence="4 5">KGMB01111</strain>
    </source>
</reference>
<sequence>MNREEKNTQRKRKGMRILAVLLMVVVTITSFPLLPDEVQAAAVERTWDGVSREIPEMDENGTYLIENGAELAWFADQVNSGNGSINGKLTNYIYLNRYNTSYKWVIIGDTIDHPYRGNFDGNGQKVVYMNAQISKEDQDRRYAGLFGVIDGGSVRNLTVLGKVFHGYGSYDSDGRNDQFYTGSGGVAGYLKNGTIVNCVNYTRTTMDGDALYRNAGGIAGICEGVISRCENYGKLSTTIVIAQNHIGGIVGLVSGATAQVTTSLNHATVQGYYCVGGIAGAVKSGAEITASANYGAVKGNSIIGGVAGRISTTGMYSNGSAKECGIYDVYNLGTVSGYGTTAGSEMGGIVGEAGYENWKQEVLPPMPVIERAYSVAITPGVSRNGAVIGYLLSGCYGTVYGITSGLYSPNVVGATNNRAVKILGEARTVSSDEMKSVTLLEKLGSAFTMSNAYDTDNQGYPKLVWQGLPSDILDKVDDAQLELNSWISENNKKKYGKNYTQIESLVKTYKEKLGAITSEEELDAVMEEAREKLKAVKPGVGQDTELAEAIDNGVIALEEYNKRLLKENPELTDRQKAEMENVLTTWKKKLETATSEEEVRTMVRDGKDALEEQLASFTADKKLEEVRANATETLTNYRATESYDVVWMHKIKLVRDKALDAIAKAETVAEVNSLLEQAKEDIDAVIDQIPEAGAWDGVSKTEPKTNENGVFQITSGSELAWFAEQVNQGQKDLCAELVNDISLGGKNWTPIGKSDARPFAGSFDGMGHTIRGLYLDVEDTYVGLFGKVTGGSGQKIQNLTVSGNIPVGGRVSYVAGIAARIVGNDSNDRVEITNCHSNVRICVTGIRTLDAGVGGIAGKAEYAKISNCSNGGSVKIASEGRGGLTYYTGGIAGVAASESRIEACSNTGEIWCAHAAGGLIGGALGKNPVCYSSYNTADVSGLYYAGGLCGVILSSSSDFGWCYTSGAVNLNDSGLALGAVFGKITGSDFKNLFALKRADVMGRTLVGSSGDFSASGKFLSEKELKSDEILNSLNGGGNCFIHDYLGFRNGYPMLSWEMTLDDFKTGSITALKNSVQESDYTEENWTKVQAILEDGAAQIRKADSMEAVDAIRTQTLAAIGEVETKAGTQERKLQEAKDEAIAVLENYVDLSVYREEEQSQIQALIANAKKYILLADSIEEVERHRDETRAKIDQIPDAWQYYEQVNMAAATQVDSYIMNIGEVIYTSYVKISIQIARNAYDSLTDEQKALVSTYQILLDAEAAWARLEEENNFTEDDMELAARVDELIAAIGTVTEDSQEAIATARNAYDSLTDKQKTLVAHPEILQQAEETYNQMKASAVASAIAGIGEVTLDKKELIFGIQDQYDALTDQQKALVKDYDVLKQAITKYKNLVVVQPVIEQIRELGGVENVTLDSKTAIQAAIQVYNSLTGDQQELVTNYDVLEALAAAYDSLAAVDRVIRMIDAIGVVSQASGSQIQQARAAYDALTVEQQKQITNRSTLESAEAAYAALEKPQTTVDTSTDRIKGNQESLESLRRSRSGSSASSKNTETLEEAGKKGKNQSKKKDTDAKATEENEEALEEEQAETEDSSLPSWLADQLDVGAQSEETENTQETEKTGKHTTLLLVLLIVFGACVILTAGFAVALYQASKKRKASQVHY</sequence>
<feature type="transmembrane region" description="Helical" evidence="3">
    <location>
        <begin position="1625"/>
        <end position="1648"/>
    </location>
</feature>
<keyword evidence="3" id="KW-0812">Transmembrane</keyword>
<feature type="compositionally biased region" description="Basic and acidic residues" evidence="2">
    <location>
        <begin position="1565"/>
        <end position="1575"/>
    </location>
</feature>
<feature type="compositionally biased region" description="Acidic residues" evidence="2">
    <location>
        <begin position="1576"/>
        <end position="1590"/>
    </location>
</feature>
<name>A0A4Q1REJ1_9FIRM</name>
<dbReference type="Gene3D" id="2.160.20.110">
    <property type="match status" value="2"/>
</dbReference>
<feature type="region of interest" description="Disordered" evidence="2">
    <location>
        <begin position="1513"/>
        <end position="1595"/>
    </location>
</feature>